<evidence type="ECO:0000313" key="13">
    <source>
        <dbReference type="EMBL" id="KAB0666702.1"/>
    </source>
</evidence>
<dbReference type="Gene3D" id="1.10.10.160">
    <property type="match status" value="1"/>
</dbReference>
<evidence type="ECO:0000259" key="11">
    <source>
        <dbReference type="PROSITE" id="PS51198"/>
    </source>
</evidence>
<dbReference type="Pfam" id="PF00580">
    <property type="entry name" value="UvrD-helicase"/>
    <property type="match status" value="1"/>
</dbReference>
<comment type="catalytic activity">
    <reaction evidence="7">
        <text>Couples ATP hydrolysis with the unwinding of duplex DNA by translocating in the 3'-5' direction.</text>
        <dbReference type="EC" id="5.6.2.4"/>
    </reaction>
</comment>
<dbReference type="InterPro" id="IPR000212">
    <property type="entry name" value="DNA_helicase_UvrD/REP"/>
</dbReference>
<evidence type="ECO:0000256" key="7">
    <source>
        <dbReference type="ARBA" id="ARBA00034617"/>
    </source>
</evidence>
<comment type="caution">
    <text evidence="13">The sequence shown here is derived from an EMBL/GenBank/DDBJ whole genome shotgun (WGS) entry which is preliminary data.</text>
</comment>
<dbReference type="InterPro" id="IPR014016">
    <property type="entry name" value="UvrD-like_ATP-bd"/>
</dbReference>
<evidence type="ECO:0000256" key="8">
    <source>
        <dbReference type="ARBA" id="ARBA00034808"/>
    </source>
</evidence>
<dbReference type="CDD" id="cd17932">
    <property type="entry name" value="DEXQc_UvrD"/>
    <property type="match status" value="1"/>
</dbReference>
<comment type="similarity">
    <text evidence="1">Belongs to the helicase family. UvrD subfamily.</text>
</comment>
<dbReference type="PROSITE" id="PS51217">
    <property type="entry name" value="UVRD_HELICASE_CTER"/>
    <property type="match status" value="1"/>
</dbReference>
<dbReference type="EMBL" id="VZQZ01000002">
    <property type="protein sequence ID" value="KAB0666702.1"/>
    <property type="molecule type" value="Genomic_DNA"/>
</dbReference>
<keyword evidence="3 10" id="KW-0378">Hydrolase</keyword>
<sequence>MKRLNTPQQQAVNHTEGALLLLAGAGSGKTQVITTRIVHLLKDKHISADNILAVTFTNKAAREMKERVGTMAGRMADGIIISTFHSLGVRILRRDIRALGFKPNFSIYSSSDQAGVLRQAMRERDIDPKQCDPDLMLWKISGLKNRLIGPAEFKPAHDDKLELATAAVYPRYQELLKGFNAIDFDDIIMLSVRLLQSNTAILGHWQDRFRYIMVDEYQDTNASQYLLISLLAQKHGNICVVGDDDQSIYGWRGAEVQNILNFGDDYPGCRVIKLEQNYRSTSSILDAANSVIRNNPIRTDKALWTAGGQGRGIDLIVAADEEEEAARVADSMMLEQFRGKLPWSDFAVLYRSNAQSRAFEEKLRLERIPYIVVGGQQFYERKEVKDAVAYLRVIDNPGDEASLLRIINFPRRGIGDNTLLHLNQWSLAHNVPLFEALGRVAEIADISESSKKAVGGFYRMMTEVIAGFGRTDLGAQVNALFNRLRIEDELYRTLNDASQARKRIENIEQVVNSLAIFEAQTPRATLSAFLERISLMDEEKSEDDKEHGHNAVTLMSLHSSKGLEFNHVYLVGLEEELLPHKRSIEEDPTCAEERRLCYVGITRARQHLTISRCRTRRKYGSIEERKPSRFLAEIPEHLLIDASANGGETKGGETVDMAAAFFAQMLGE</sequence>
<dbReference type="PANTHER" id="PTHR11070">
    <property type="entry name" value="UVRD / RECB / PCRA DNA HELICASE FAMILY MEMBER"/>
    <property type="match status" value="1"/>
</dbReference>
<keyword evidence="4 10" id="KW-0347">Helicase</keyword>
<evidence type="ECO:0000256" key="2">
    <source>
        <dbReference type="ARBA" id="ARBA00022741"/>
    </source>
</evidence>
<dbReference type="GO" id="GO:0043138">
    <property type="term" value="F:3'-5' DNA helicase activity"/>
    <property type="evidence" value="ECO:0007669"/>
    <property type="project" value="UniProtKB-EC"/>
</dbReference>
<accession>A0A7J4ZTG8</accession>
<reference evidence="13 14" key="1">
    <citation type="submission" date="2019-09" db="EMBL/GenBank/DDBJ databases">
        <title>Geobacter sp. Red96, a novel strain isolated from paddy soil.</title>
        <authorList>
            <person name="Xu Z."/>
            <person name="Masuda Y."/>
            <person name="Itoh H."/>
            <person name="Senoo K."/>
        </authorList>
    </citation>
    <scope>NUCLEOTIDE SEQUENCE [LARGE SCALE GENOMIC DNA]</scope>
    <source>
        <strain evidence="13 14">Red96</strain>
    </source>
</reference>
<evidence type="ECO:0000256" key="6">
    <source>
        <dbReference type="ARBA" id="ARBA00023235"/>
    </source>
</evidence>
<dbReference type="EC" id="5.6.2.4" evidence="8"/>
<dbReference type="RefSeq" id="WP_151127443.1">
    <property type="nucleotide sequence ID" value="NZ_VZQZ01000002.1"/>
</dbReference>
<dbReference type="GO" id="GO:0003677">
    <property type="term" value="F:DNA binding"/>
    <property type="evidence" value="ECO:0007669"/>
    <property type="project" value="InterPro"/>
</dbReference>
<evidence type="ECO:0000256" key="5">
    <source>
        <dbReference type="ARBA" id="ARBA00022840"/>
    </source>
</evidence>
<dbReference type="PROSITE" id="PS51198">
    <property type="entry name" value="UVRD_HELICASE_ATP_BIND"/>
    <property type="match status" value="1"/>
</dbReference>
<evidence type="ECO:0000259" key="12">
    <source>
        <dbReference type="PROSITE" id="PS51217"/>
    </source>
</evidence>
<evidence type="ECO:0000313" key="14">
    <source>
        <dbReference type="Proteomes" id="UP000420562"/>
    </source>
</evidence>
<gene>
    <name evidence="13" type="ORF">F6V25_04595</name>
</gene>
<dbReference type="Gene3D" id="3.40.50.300">
    <property type="entry name" value="P-loop containing nucleotide triphosphate hydrolases"/>
    <property type="match status" value="2"/>
</dbReference>
<dbReference type="Proteomes" id="UP000420562">
    <property type="component" value="Unassembled WGS sequence"/>
</dbReference>
<organism evidence="13 14">
    <name type="scientific">Oryzomonas japonica</name>
    <dbReference type="NCBI Taxonomy" id="2603858"/>
    <lineage>
        <taxon>Bacteria</taxon>
        <taxon>Pseudomonadati</taxon>
        <taxon>Thermodesulfobacteriota</taxon>
        <taxon>Desulfuromonadia</taxon>
        <taxon>Geobacterales</taxon>
        <taxon>Geobacteraceae</taxon>
        <taxon>Oryzomonas</taxon>
    </lineage>
</organism>
<keyword evidence="2 10" id="KW-0547">Nucleotide-binding</keyword>
<dbReference type="GO" id="GO:0005524">
    <property type="term" value="F:ATP binding"/>
    <property type="evidence" value="ECO:0007669"/>
    <property type="project" value="UniProtKB-UniRule"/>
</dbReference>
<protein>
    <recommendedName>
        <fullName evidence="8">DNA 3'-5' helicase</fullName>
        <ecNumber evidence="8">5.6.2.4</ecNumber>
    </recommendedName>
</protein>
<evidence type="ECO:0000256" key="9">
    <source>
        <dbReference type="ARBA" id="ARBA00048988"/>
    </source>
</evidence>
<evidence type="ECO:0000256" key="1">
    <source>
        <dbReference type="ARBA" id="ARBA00009922"/>
    </source>
</evidence>
<dbReference type="GO" id="GO:0005829">
    <property type="term" value="C:cytosol"/>
    <property type="evidence" value="ECO:0007669"/>
    <property type="project" value="TreeGrafter"/>
</dbReference>
<keyword evidence="5 10" id="KW-0067">ATP-binding</keyword>
<dbReference type="InterPro" id="IPR014017">
    <property type="entry name" value="DNA_helicase_UvrD-like_C"/>
</dbReference>
<evidence type="ECO:0000256" key="3">
    <source>
        <dbReference type="ARBA" id="ARBA00022801"/>
    </source>
</evidence>
<dbReference type="GO" id="GO:0016787">
    <property type="term" value="F:hydrolase activity"/>
    <property type="evidence" value="ECO:0007669"/>
    <property type="project" value="UniProtKB-UniRule"/>
</dbReference>
<proteinExistence type="inferred from homology"/>
<comment type="catalytic activity">
    <reaction evidence="9">
        <text>ATP + H2O = ADP + phosphate + H(+)</text>
        <dbReference type="Rhea" id="RHEA:13065"/>
        <dbReference type="ChEBI" id="CHEBI:15377"/>
        <dbReference type="ChEBI" id="CHEBI:15378"/>
        <dbReference type="ChEBI" id="CHEBI:30616"/>
        <dbReference type="ChEBI" id="CHEBI:43474"/>
        <dbReference type="ChEBI" id="CHEBI:456216"/>
        <dbReference type="EC" id="5.6.2.4"/>
    </reaction>
</comment>
<evidence type="ECO:0000256" key="4">
    <source>
        <dbReference type="ARBA" id="ARBA00022806"/>
    </source>
</evidence>
<dbReference type="InterPro" id="IPR013986">
    <property type="entry name" value="DExx_box_DNA_helicase_dom_sf"/>
</dbReference>
<keyword evidence="6" id="KW-0413">Isomerase</keyword>
<feature type="binding site" evidence="10">
    <location>
        <begin position="23"/>
        <end position="30"/>
    </location>
    <ligand>
        <name>ATP</name>
        <dbReference type="ChEBI" id="CHEBI:30616"/>
    </ligand>
</feature>
<feature type="domain" description="UvrD-like helicase C-terminal" evidence="12">
    <location>
        <begin position="282"/>
        <end position="562"/>
    </location>
</feature>
<dbReference type="PANTHER" id="PTHR11070:SF64">
    <property type="entry name" value="ATP-DEPENDENT DNA HELICASE REP"/>
    <property type="match status" value="1"/>
</dbReference>
<name>A0A7J4ZTG8_9BACT</name>
<dbReference type="Gene3D" id="1.10.486.10">
    <property type="entry name" value="PCRA, domain 4"/>
    <property type="match status" value="1"/>
</dbReference>
<evidence type="ECO:0000256" key="10">
    <source>
        <dbReference type="PROSITE-ProRule" id="PRU00560"/>
    </source>
</evidence>
<keyword evidence="14" id="KW-1185">Reference proteome</keyword>
<dbReference type="AlphaFoldDB" id="A0A7J4ZTG8"/>
<dbReference type="Pfam" id="PF13361">
    <property type="entry name" value="UvrD_C"/>
    <property type="match status" value="1"/>
</dbReference>
<dbReference type="GO" id="GO:0000725">
    <property type="term" value="P:recombinational repair"/>
    <property type="evidence" value="ECO:0007669"/>
    <property type="project" value="TreeGrafter"/>
</dbReference>
<dbReference type="InterPro" id="IPR027417">
    <property type="entry name" value="P-loop_NTPase"/>
</dbReference>
<feature type="domain" description="UvrD-like helicase ATP-binding" evidence="11">
    <location>
        <begin position="2"/>
        <end position="281"/>
    </location>
</feature>
<dbReference type="SUPFAM" id="SSF52540">
    <property type="entry name" value="P-loop containing nucleoside triphosphate hydrolases"/>
    <property type="match status" value="1"/>
</dbReference>